<dbReference type="Proteomes" id="UP000198975">
    <property type="component" value="Unassembled WGS sequence"/>
</dbReference>
<organism evidence="1 2">
    <name type="scientific">Kosakonia oryzendophytica</name>
    <dbReference type="NCBI Taxonomy" id="1005665"/>
    <lineage>
        <taxon>Bacteria</taxon>
        <taxon>Pseudomonadati</taxon>
        <taxon>Pseudomonadota</taxon>
        <taxon>Gammaproteobacteria</taxon>
        <taxon>Enterobacterales</taxon>
        <taxon>Enterobacteriaceae</taxon>
        <taxon>Kosakonia</taxon>
    </lineage>
</organism>
<protein>
    <submittedName>
        <fullName evidence="1">Uncharacterized protein</fullName>
    </submittedName>
</protein>
<dbReference type="EMBL" id="FMAY01000001">
    <property type="protein sequence ID" value="SCB74275.1"/>
    <property type="molecule type" value="Genomic_DNA"/>
</dbReference>
<accession>A0A1C3YW08</accession>
<proteinExistence type="predicted"/>
<dbReference type="AlphaFoldDB" id="A0A1C3YW08"/>
<reference evidence="2" key="1">
    <citation type="submission" date="2016-08" db="EMBL/GenBank/DDBJ databases">
        <authorList>
            <person name="Varghese N."/>
            <person name="Submissions Spin"/>
        </authorList>
    </citation>
    <scope>NUCLEOTIDE SEQUENCE [LARGE SCALE GENOMIC DNA]</scope>
    <source>
        <strain evidence="2">REICA_082</strain>
    </source>
</reference>
<sequence>MTASEAFTINPGALTQGLGLHLLLARDIRRNIFHCRTLRTHWLKQGKGL</sequence>
<name>A0A1C3YW08_9ENTR</name>
<evidence type="ECO:0000313" key="2">
    <source>
        <dbReference type="Proteomes" id="UP000198975"/>
    </source>
</evidence>
<keyword evidence="2" id="KW-1185">Reference proteome</keyword>
<gene>
    <name evidence="1" type="ORF">GA0061071_101187</name>
</gene>
<evidence type="ECO:0000313" key="1">
    <source>
        <dbReference type="EMBL" id="SCB74275.1"/>
    </source>
</evidence>